<reference evidence="2 3" key="1">
    <citation type="journal article" date="2023" name="Plants (Basel)">
        <title>Bridging the Gap: Combining Genomics and Transcriptomics Approaches to Understand Stylosanthes scabra, an Orphan Legume from the Brazilian Caatinga.</title>
        <authorList>
            <person name="Ferreira-Neto J.R.C."/>
            <person name="da Silva M.D."/>
            <person name="Binneck E."/>
            <person name="de Melo N.F."/>
            <person name="da Silva R.H."/>
            <person name="de Melo A.L.T.M."/>
            <person name="Pandolfi V."/>
            <person name="Bustamante F.O."/>
            <person name="Brasileiro-Vidal A.C."/>
            <person name="Benko-Iseppon A.M."/>
        </authorList>
    </citation>
    <scope>NUCLEOTIDE SEQUENCE [LARGE SCALE GENOMIC DNA]</scope>
    <source>
        <tissue evidence="2">Leaves</tissue>
    </source>
</reference>
<proteinExistence type="predicted"/>
<feature type="region of interest" description="Disordered" evidence="1">
    <location>
        <begin position="157"/>
        <end position="177"/>
    </location>
</feature>
<feature type="compositionally biased region" description="Basic residues" evidence="1">
    <location>
        <begin position="160"/>
        <end position="177"/>
    </location>
</feature>
<accession>A0ABU6VFQ7</accession>
<evidence type="ECO:0000313" key="3">
    <source>
        <dbReference type="Proteomes" id="UP001341840"/>
    </source>
</evidence>
<evidence type="ECO:0000313" key="2">
    <source>
        <dbReference type="EMBL" id="MED6171944.1"/>
    </source>
</evidence>
<sequence length="177" mass="20095">MSIKDKLLATSELLRWEKYRGAVVEYLGNVDVLVTLEFNRNDREVSTYNVVKAEPGSEVNKPSEKKKSLSMKRLRSEEKASKRVIDLTEGECCGKEVSLEDARKFAKSQNMLHGFQGLADLSSVWAGKVATTRYMQVQAARLMCISRGMEIEAIEEEKSQKRRKSSICRGAWRGKRS</sequence>
<protein>
    <submittedName>
        <fullName evidence="2">Uncharacterized protein</fullName>
    </submittedName>
</protein>
<evidence type="ECO:0000256" key="1">
    <source>
        <dbReference type="SAM" id="MobiDB-lite"/>
    </source>
</evidence>
<comment type="caution">
    <text evidence="2">The sequence shown here is derived from an EMBL/GenBank/DDBJ whole genome shotgun (WGS) entry which is preliminary data.</text>
</comment>
<organism evidence="2 3">
    <name type="scientific">Stylosanthes scabra</name>
    <dbReference type="NCBI Taxonomy" id="79078"/>
    <lineage>
        <taxon>Eukaryota</taxon>
        <taxon>Viridiplantae</taxon>
        <taxon>Streptophyta</taxon>
        <taxon>Embryophyta</taxon>
        <taxon>Tracheophyta</taxon>
        <taxon>Spermatophyta</taxon>
        <taxon>Magnoliopsida</taxon>
        <taxon>eudicotyledons</taxon>
        <taxon>Gunneridae</taxon>
        <taxon>Pentapetalae</taxon>
        <taxon>rosids</taxon>
        <taxon>fabids</taxon>
        <taxon>Fabales</taxon>
        <taxon>Fabaceae</taxon>
        <taxon>Papilionoideae</taxon>
        <taxon>50 kb inversion clade</taxon>
        <taxon>dalbergioids sensu lato</taxon>
        <taxon>Dalbergieae</taxon>
        <taxon>Pterocarpus clade</taxon>
        <taxon>Stylosanthes</taxon>
    </lineage>
</organism>
<dbReference type="EMBL" id="JASCZI010151314">
    <property type="protein sequence ID" value="MED6171944.1"/>
    <property type="molecule type" value="Genomic_DNA"/>
</dbReference>
<dbReference type="Proteomes" id="UP001341840">
    <property type="component" value="Unassembled WGS sequence"/>
</dbReference>
<name>A0ABU6VFQ7_9FABA</name>
<keyword evidence="3" id="KW-1185">Reference proteome</keyword>
<gene>
    <name evidence="2" type="ORF">PIB30_045637</name>
</gene>